<dbReference type="RefSeq" id="WP_207681010.1">
    <property type="nucleotide sequence ID" value="NZ_CP061800.1"/>
</dbReference>
<proteinExistence type="predicted"/>
<dbReference type="KEGG" id="dmm:dnm_005890"/>
<accession>A0A975BFZ8</accession>
<dbReference type="Pfam" id="PF04492">
    <property type="entry name" value="Phage_rep_O"/>
    <property type="match status" value="1"/>
</dbReference>
<gene>
    <name evidence="2" type="ORF">dnm_005890</name>
</gene>
<dbReference type="AlphaFoldDB" id="A0A975BFZ8"/>
<dbReference type="EMBL" id="CP061800">
    <property type="protein sequence ID" value="QTA84590.1"/>
    <property type="molecule type" value="Genomic_DNA"/>
</dbReference>
<dbReference type="Proteomes" id="UP000663722">
    <property type="component" value="Chromosome"/>
</dbReference>
<reference evidence="2" key="1">
    <citation type="journal article" date="2021" name="Microb. Physiol.">
        <title>Proteogenomic Insights into the Physiology of Marine, Sulfate-Reducing, Filamentous Desulfonema limicola and Desulfonema magnum.</title>
        <authorList>
            <person name="Schnaars V."/>
            <person name="Wohlbrand L."/>
            <person name="Scheve S."/>
            <person name="Hinrichs C."/>
            <person name="Reinhardt R."/>
            <person name="Rabus R."/>
        </authorList>
    </citation>
    <scope>NUCLEOTIDE SEQUENCE</scope>
    <source>
        <strain evidence="2">4be13</strain>
    </source>
</reference>
<dbReference type="GO" id="GO:0006260">
    <property type="term" value="P:DNA replication"/>
    <property type="evidence" value="ECO:0007669"/>
    <property type="project" value="InterPro"/>
</dbReference>
<organism evidence="2 3">
    <name type="scientific">Desulfonema magnum</name>
    <dbReference type="NCBI Taxonomy" id="45655"/>
    <lineage>
        <taxon>Bacteria</taxon>
        <taxon>Pseudomonadati</taxon>
        <taxon>Thermodesulfobacteriota</taxon>
        <taxon>Desulfobacteria</taxon>
        <taxon>Desulfobacterales</taxon>
        <taxon>Desulfococcaceae</taxon>
        <taxon>Desulfonema</taxon>
    </lineage>
</organism>
<evidence type="ECO:0000259" key="1">
    <source>
        <dbReference type="Pfam" id="PF04492"/>
    </source>
</evidence>
<evidence type="ECO:0000313" key="3">
    <source>
        <dbReference type="Proteomes" id="UP000663722"/>
    </source>
</evidence>
<dbReference type="InterPro" id="IPR006497">
    <property type="entry name" value="Phage_lambda_VrpO_N"/>
</dbReference>
<dbReference type="Gene3D" id="1.10.10.10">
    <property type="entry name" value="Winged helix-like DNA-binding domain superfamily/Winged helix DNA-binding domain"/>
    <property type="match status" value="1"/>
</dbReference>
<keyword evidence="3" id="KW-1185">Reference proteome</keyword>
<dbReference type="InterPro" id="IPR036388">
    <property type="entry name" value="WH-like_DNA-bd_sf"/>
</dbReference>
<name>A0A975BFZ8_9BACT</name>
<protein>
    <recommendedName>
        <fullName evidence="1">Bacteriophage lambda Replication protein O N-terminal domain-containing protein</fullName>
    </recommendedName>
</protein>
<evidence type="ECO:0000313" key="2">
    <source>
        <dbReference type="EMBL" id="QTA84590.1"/>
    </source>
</evidence>
<sequence>MNTARNFDLFDRPFTITPNDMFNKFIEFPLPPLQRQIVDYIIRNTYGWHRETCEKNLKEIQKITKIKHKSDICRAIRILTEKQIIICENKMLRINTDVAAWGIVVKNKPKSIPVSIPVPEAERYHARAKVINFREFQSLRRKTPDEEHIREQAKEICDEIKADPMQSVSKDIRDDEIKQNLVKPVTPEFRPISKIQYRSENLNQINDLCRELNEYVGGKNRFNAYALTFQMLKEGKIDLAVIEGLQGTIRRYEAGIPPDNPWGYVRMITTVHNQKHNETIEISTHRQRSQELIEALNNHPELKKLCKSLF</sequence>
<feature type="domain" description="Bacteriophage lambda Replication protein O N-terminal" evidence="1">
    <location>
        <begin position="14"/>
        <end position="101"/>
    </location>
</feature>